<evidence type="ECO:0000313" key="4">
    <source>
        <dbReference type="EMBL" id="ADH97994.1"/>
    </source>
</evidence>
<feature type="domain" description="Lacto-N-biose phosphorylase-like N-terminal TIM barrel" evidence="1">
    <location>
        <begin position="8"/>
        <end position="438"/>
    </location>
</feature>
<dbReference type="InterPro" id="IPR035356">
    <property type="entry name" value="LBP_C"/>
</dbReference>
<evidence type="ECO:0000259" key="3">
    <source>
        <dbReference type="Pfam" id="PF17386"/>
    </source>
</evidence>
<dbReference type="HOGENOM" id="CLU_022367_0_0_9"/>
<dbReference type="Gene3D" id="3.40.50.880">
    <property type="match status" value="1"/>
</dbReference>
<evidence type="ECO:0008006" key="6">
    <source>
        <dbReference type="Google" id="ProtNLM"/>
    </source>
</evidence>
<feature type="domain" description="Lacto-N-biose phosphorylase C-terminal" evidence="3">
    <location>
        <begin position="672"/>
        <end position="720"/>
    </location>
</feature>
<dbReference type="Pfam" id="PF09508">
    <property type="entry name" value="Lact_bio_phlase"/>
    <property type="match status" value="1"/>
</dbReference>
<reference evidence="4" key="1">
    <citation type="submission" date="2009-10" db="EMBL/GenBank/DDBJ databases">
        <title>Complete sequence of Bacillus selenitireducens MLS10.</title>
        <authorList>
            <consortium name="US DOE Joint Genome Institute"/>
            <person name="Lucas S."/>
            <person name="Copeland A."/>
            <person name="Lapidus A."/>
            <person name="Glavina del Rio T."/>
            <person name="Dalin E."/>
            <person name="Tice H."/>
            <person name="Bruce D."/>
            <person name="Goodwin L."/>
            <person name="Pitluck S."/>
            <person name="Sims D."/>
            <person name="Brettin T."/>
            <person name="Detter J.C."/>
            <person name="Han C."/>
            <person name="Larimer F."/>
            <person name="Land M."/>
            <person name="Hauser L."/>
            <person name="Kyrpides N."/>
            <person name="Ovchinnikova G."/>
            <person name="Stolz J."/>
        </authorList>
    </citation>
    <scope>NUCLEOTIDE SEQUENCE [LARGE SCALE GENOMIC DNA]</scope>
    <source>
        <strain evidence="4">MLS10</strain>
    </source>
</reference>
<dbReference type="Gene3D" id="3.20.20.80">
    <property type="entry name" value="Glycosidases"/>
    <property type="match status" value="1"/>
</dbReference>
<dbReference type="CAZy" id="GH112">
    <property type="family name" value="Glycoside Hydrolase Family 112"/>
</dbReference>
<name>D6XXD7_BACIE</name>
<dbReference type="KEGG" id="bse:Bsel_0456"/>
<dbReference type="InterPro" id="IPR029062">
    <property type="entry name" value="Class_I_gatase-like"/>
</dbReference>
<evidence type="ECO:0000259" key="2">
    <source>
        <dbReference type="Pfam" id="PF17385"/>
    </source>
</evidence>
<dbReference type="RefSeq" id="WP_013171423.1">
    <property type="nucleotide sequence ID" value="NC_014219.1"/>
</dbReference>
<protein>
    <recommendedName>
        <fullName evidence="6">1,3-beta-galactosyl-N-acetylhexosamine phosphorylase</fullName>
    </recommendedName>
</protein>
<dbReference type="NCBIfam" id="TIGR02336">
    <property type="entry name" value="1,3-beta-galactosyl-N-acetylhexosamine phosphorylase"/>
    <property type="match status" value="1"/>
</dbReference>
<dbReference type="InterPro" id="IPR013783">
    <property type="entry name" value="Ig-like_fold"/>
</dbReference>
<keyword evidence="5" id="KW-1185">Reference proteome</keyword>
<dbReference type="STRING" id="439292.Bsel_0456"/>
<gene>
    <name evidence="4" type="ordered locus">Bsel_0456</name>
</gene>
<dbReference type="Pfam" id="PF17386">
    <property type="entry name" value="LBP_C"/>
    <property type="match status" value="1"/>
</dbReference>
<dbReference type="InterPro" id="IPR012711">
    <property type="entry name" value="Lacto-N-biose_phosphorylase"/>
</dbReference>
<dbReference type="InterPro" id="IPR035363">
    <property type="entry name" value="LBP_M"/>
</dbReference>
<dbReference type="Pfam" id="PF17385">
    <property type="entry name" value="LBP_M"/>
    <property type="match status" value="1"/>
</dbReference>
<dbReference type="Gene3D" id="2.60.40.10">
    <property type="entry name" value="Immunoglobulins"/>
    <property type="match status" value="1"/>
</dbReference>
<proteinExistence type="predicted"/>
<dbReference type="SUPFAM" id="SSF52317">
    <property type="entry name" value="Class I glutamine amidotransferase-like"/>
    <property type="match status" value="1"/>
</dbReference>
<accession>D6XXD7</accession>
<dbReference type="EMBL" id="CP001791">
    <property type="protein sequence ID" value="ADH97994.1"/>
    <property type="molecule type" value="Genomic_DNA"/>
</dbReference>
<evidence type="ECO:0000259" key="1">
    <source>
        <dbReference type="Pfam" id="PF09508"/>
    </source>
</evidence>
<dbReference type="InterPro" id="IPR035080">
    <property type="entry name" value="Lact_bio_phlase-like_N"/>
</dbReference>
<dbReference type="eggNOG" id="COG5426">
    <property type="taxonomic scope" value="Bacteria"/>
</dbReference>
<dbReference type="Proteomes" id="UP000000271">
    <property type="component" value="Chromosome"/>
</dbReference>
<evidence type="ECO:0000313" key="5">
    <source>
        <dbReference type="Proteomes" id="UP000000271"/>
    </source>
</evidence>
<feature type="domain" description="Lacto-N-biose phosphorylase central" evidence="2">
    <location>
        <begin position="443"/>
        <end position="662"/>
    </location>
</feature>
<sequence>MKRPVKKGRVTIPGQEGMDDVIAKLIERWGADAIRDSDGTKLTEYAKSLTDKVYSKYFFSRGDQNYARKNQNRSQHFYLMSERYTAKEEPLSIRMMDTYYDRQVEPEIRYHPSEWWEVIDRTTGCVLGTDQWEYDEERMEVVIHSPSPWHEYTVSFLARQLWDPVHMYNSLTNGWDVEPHMPYNPFFPETRDYLLSRLEEWLDDHPDTDVVRITTFFYNFTLVFNEEAKEKYVDWFGYGATVNPEAIDAFEKEYGYRLRPEDFVDEGYYNSPFRNPSKAFRDWISFIQDFVAELARECVSRIHDRGKEAIMFLGDHWAGTEPYGSRFKSIGLDGVVGSVGDGTTLRMIADIPHVSYTEGRFLPYFFPDVFCPGGDPVAEANDNWLKARRALLRNPLDRIGYGGYLDLAVEFPDFVDRVEEITDEFREIHDRSKGERPRHLSCKVAILNSWGSLRTWMSHQVAHGLWHKHAYSYSGILESLSGLPVDVTFISFEDVIETGIPKDVDVIINAGSAGTSWSGGDWWENEVLVSRLRSFVHRGGGFIGVGDPSAVQYQGAYFQLADVLGVQKEVGFSVNTDKYTDAICRSHFILEDIHEKLDYGEGTSGIFQLHSKVQILDESDGEVKLSANEYGRGRSTYVAGLPYSPQNARLLLRMIVWSSHKERELDNFLPTDPEVECAVYDRERKLIVINNAWSRKAGAISLPNGKEVRYDLFPGGYEWYELIP</sequence>
<dbReference type="AlphaFoldDB" id="D6XXD7"/>
<dbReference type="GO" id="GO:0004645">
    <property type="term" value="F:1,4-alpha-oligoglucan phosphorylase activity"/>
    <property type="evidence" value="ECO:0007669"/>
    <property type="project" value="InterPro"/>
</dbReference>
<organism evidence="4 5">
    <name type="scientific">Bacillus selenitireducens (strain ATCC 700615 / DSM 15326 / MLS10)</name>
    <dbReference type="NCBI Taxonomy" id="439292"/>
    <lineage>
        <taxon>Bacteria</taxon>
        <taxon>Bacillati</taxon>
        <taxon>Bacillota</taxon>
        <taxon>Bacilli</taxon>
        <taxon>Bacillales</taxon>
        <taxon>Bacillaceae</taxon>
        <taxon>Salisediminibacterium</taxon>
    </lineage>
</organism>